<dbReference type="RefSeq" id="XP_005846807.1">
    <property type="nucleotide sequence ID" value="XM_005846745.1"/>
</dbReference>
<comment type="cofactor">
    <cofactor evidence="1">
        <name>pyridoxal 5'-phosphate</name>
        <dbReference type="ChEBI" id="CHEBI:597326"/>
    </cofactor>
</comment>
<feature type="region of interest" description="Disordered" evidence="6">
    <location>
        <begin position="500"/>
        <end position="523"/>
    </location>
</feature>
<dbReference type="AlphaFoldDB" id="E1ZI26"/>
<evidence type="ECO:0000256" key="4">
    <source>
        <dbReference type="ARBA" id="ARBA00022898"/>
    </source>
</evidence>
<evidence type="ECO:0000256" key="2">
    <source>
        <dbReference type="ARBA" id="ARBA00022576"/>
    </source>
</evidence>
<dbReference type="SUPFAM" id="SSF53383">
    <property type="entry name" value="PLP-dependent transferases"/>
    <property type="match status" value="1"/>
</dbReference>
<name>E1ZI26_CHLVA</name>
<dbReference type="InterPro" id="IPR009060">
    <property type="entry name" value="UBA-like_sf"/>
</dbReference>
<feature type="region of interest" description="Disordered" evidence="6">
    <location>
        <begin position="215"/>
        <end position="237"/>
    </location>
</feature>
<dbReference type="InterPro" id="IPR015422">
    <property type="entry name" value="PyrdxlP-dep_Trfase_small"/>
</dbReference>
<evidence type="ECO:0000256" key="3">
    <source>
        <dbReference type="ARBA" id="ARBA00022679"/>
    </source>
</evidence>
<feature type="region of interest" description="Disordered" evidence="6">
    <location>
        <begin position="136"/>
        <end position="196"/>
    </location>
</feature>
<dbReference type="SMART" id="SM00165">
    <property type="entry name" value="UBA"/>
    <property type="match status" value="1"/>
</dbReference>
<feature type="domain" description="UBA" evidence="7">
    <location>
        <begin position="361"/>
        <end position="402"/>
    </location>
</feature>
<dbReference type="GeneID" id="17353917"/>
<dbReference type="GO" id="GO:0008483">
    <property type="term" value="F:transaminase activity"/>
    <property type="evidence" value="ECO:0007669"/>
    <property type="project" value="UniProtKB-KW"/>
</dbReference>
<dbReference type="Proteomes" id="UP000008141">
    <property type="component" value="Unassembled WGS sequence"/>
</dbReference>
<dbReference type="Gene3D" id="3.90.1150.10">
    <property type="entry name" value="Aspartate Aminotransferase, domain 1"/>
    <property type="match status" value="1"/>
</dbReference>
<dbReference type="eggNOG" id="KOG0257">
    <property type="taxonomic scope" value="Eukaryota"/>
</dbReference>
<evidence type="ECO:0000313" key="8">
    <source>
        <dbReference type="EMBL" id="EFN54705.1"/>
    </source>
</evidence>
<keyword evidence="5" id="KW-0175">Coiled coil</keyword>
<keyword evidence="4" id="KW-0663">Pyridoxal phosphate</keyword>
<dbReference type="OrthoDB" id="7042322at2759"/>
<evidence type="ECO:0000313" key="9">
    <source>
        <dbReference type="Proteomes" id="UP000008141"/>
    </source>
</evidence>
<organism evidence="9">
    <name type="scientific">Chlorella variabilis</name>
    <name type="common">Green alga</name>
    <dbReference type="NCBI Taxonomy" id="554065"/>
    <lineage>
        <taxon>Eukaryota</taxon>
        <taxon>Viridiplantae</taxon>
        <taxon>Chlorophyta</taxon>
        <taxon>core chlorophytes</taxon>
        <taxon>Trebouxiophyceae</taxon>
        <taxon>Chlorellales</taxon>
        <taxon>Chlorellaceae</taxon>
        <taxon>Chlorella clade</taxon>
        <taxon>Chlorella</taxon>
    </lineage>
</organism>
<dbReference type="SUPFAM" id="SSF46934">
    <property type="entry name" value="UBA-like"/>
    <property type="match status" value="1"/>
</dbReference>
<sequence>MGFTVYGGENAPYVWVGFPGQKSWDVFAEILEKCDIVTTPGSGFGPAGKAVRRRRAGEGFVRASAFGHRDSVLEAVERFKKVKARKRPVEFFEQRMPCPNGNAQLDHDKDCQPGSRGYRGKLTRVACSGFTQGAELIKPAKDPPAPLPTTQPARAPKKLPAAAPPAAKPPAAKKAATPAPSATLPSRGPSIVPAPGSGAAMRLLGARQPSWTAVGGAKKAAGAGPGGAKSAGPFPPGTRRPPHLLLCPHFLESGDCHIYRCENCHSEEEQRQREQEWAARQEGERREARRRELEAAEAAQARREEEAEVLAQLESLEMHQRQHLAPAPAPAPRAPWAAAAAPAAQRPPLQLSPRALGLLRAFKRSHCLNSLLEMGFATERAQAATDAAGGDAAAAVQLLMDGARCGGAREVDVAREVRDQGIAALAAGASAEAVEAQLAAVSGNWEVAVEALQLGGTMLDGTTLDGTMVAHEEWQSLAPSEPDTPSLGAASLPPWAADTASLLSAPSPSPQSPRAATTPTAGSCTVPDAAPGVLSLADFSSAPLALPVALPPSSASGGGDGYSDGFAAGLAAAQALLAAAGERQQYGGGTAAAWLPQPADGEEQQPENEEEIEGLMHMLGIA</sequence>
<dbReference type="PANTHER" id="PTHR43144">
    <property type="entry name" value="AMINOTRANSFERASE"/>
    <property type="match status" value="1"/>
</dbReference>
<dbReference type="InterPro" id="IPR015424">
    <property type="entry name" value="PyrdxlP-dep_Trfase"/>
</dbReference>
<keyword evidence="9" id="KW-1185">Reference proteome</keyword>
<evidence type="ECO:0000256" key="1">
    <source>
        <dbReference type="ARBA" id="ARBA00001933"/>
    </source>
</evidence>
<dbReference type="PROSITE" id="PS50030">
    <property type="entry name" value="UBA"/>
    <property type="match status" value="1"/>
</dbReference>
<feature type="compositionally biased region" description="Low complexity" evidence="6">
    <location>
        <begin position="500"/>
        <end position="521"/>
    </location>
</feature>
<dbReference type="InterPro" id="IPR015940">
    <property type="entry name" value="UBA"/>
</dbReference>
<dbReference type="EMBL" id="GL433847">
    <property type="protein sequence ID" value="EFN54705.1"/>
    <property type="molecule type" value="Genomic_DNA"/>
</dbReference>
<feature type="coiled-coil region" evidence="5">
    <location>
        <begin position="286"/>
        <end position="316"/>
    </location>
</feature>
<feature type="compositionally biased region" description="Low complexity" evidence="6">
    <location>
        <begin position="169"/>
        <end position="187"/>
    </location>
</feature>
<dbReference type="STRING" id="554065.E1ZI26"/>
<feature type="region of interest" description="Disordered" evidence="6">
    <location>
        <begin position="319"/>
        <end position="341"/>
    </location>
</feature>
<reference evidence="8 9" key="1">
    <citation type="journal article" date="2010" name="Plant Cell">
        <title>The Chlorella variabilis NC64A genome reveals adaptation to photosymbiosis, coevolution with viruses, and cryptic sex.</title>
        <authorList>
            <person name="Blanc G."/>
            <person name="Duncan G."/>
            <person name="Agarkova I."/>
            <person name="Borodovsky M."/>
            <person name="Gurnon J."/>
            <person name="Kuo A."/>
            <person name="Lindquist E."/>
            <person name="Lucas S."/>
            <person name="Pangilinan J."/>
            <person name="Polle J."/>
            <person name="Salamov A."/>
            <person name="Terry A."/>
            <person name="Yamada T."/>
            <person name="Dunigan D.D."/>
            <person name="Grigoriev I.V."/>
            <person name="Claverie J.M."/>
            <person name="Van Etten J.L."/>
        </authorList>
    </citation>
    <scope>NUCLEOTIDE SEQUENCE [LARGE SCALE GENOMIC DNA]</scope>
    <source>
        <strain evidence="8 9">NC64A</strain>
    </source>
</reference>
<dbReference type="KEGG" id="cvr:CHLNCDRAFT_135365"/>
<feature type="compositionally biased region" description="Low complexity" evidence="6">
    <location>
        <begin position="152"/>
        <end position="161"/>
    </location>
</feature>
<evidence type="ECO:0000256" key="6">
    <source>
        <dbReference type="SAM" id="MobiDB-lite"/>
    </source>
</evidence>
<accession>E1ZI26</accession>
<dbReference type="Gene3D" id="1.10.8.10">
    <property type="entry name" value="DNA helicase RuvA subunit, C-terminal domain"/>
    <property type="match status" value="1"/>
</dbReference>
<proteinExistence type="predicted"/>
<dbReference type="InterPro" id="IPR019942">
    <property type="entry name" value="DapL/ALD1"/>
</dbReference>
<protein>
    <recommendedName>
        <fullName evidence="7">UBA domain-containing protein</fullName>
    </recommendedName>
</protein>
<dbReference type="InParanoid" id="E1ZI26"/>
<keyword evidence="2" id="KW-0032">Aminotransferase</keyword>
<evidence type="ECO:0000256" key="5">
    <source>
        <dbReference type="SAM" id="Coils"/>
    </source>
</evidence>
<gene>
    <name evidence="8" type="ORF">CHLNCDRAFT_135365</name>
</gene>
<evidence type="ECO:0000259" key="7">
    <source>
        <dbReference type="PROSITE" id="PS50030"/>
    </source>
</evidence>
<keyword evidence="3" id="KW-0808">Transferase</keyword>